<dbReference type="InterPro" id="IPR050109">
    <property type="entry name" value="HTH-type_TetR-like_transc_reg"/>
</dbReference>
<protein>
    <submittedName>
        <fullName evidence="4">TetR family transcriptional regulator</fullName>
    </submittedName>
</protein>
<dbReference type="Proteomes" id="UP000294257">
    <property type="component" value="Unassembled WGS sequence"/>
</dbReference>
<evidence type="ECO:0000256" key="2">
    <source>
        <dbReference type="PROSITE-ProRule" id="PRU00335"/>
    </source>
</evidence>
<dbReference type="GO" id="GO:0003700">
    <property type="term" value="F:DNA-binding transcription factor activity"/>
    <property type="evidence" value="ECO:0007669"/>
    <property type="project" value="TreeGrafter"/>
</dbReference>
<dbReference type="EMBL" id="SGWQ01000006">
    <property type="protein sequence ID" value="RZS36869.1"/>
    <property type="molecule type" value="Genomic_DNA"/>
</dbReference>
<evidence type="ECO:0000259" key="3">
    <source>
        <dbReference type="PROSITE" id="PS50977"/>
    </source>
</evidence>
<accession>A0A4Q7KJZ0</accession>
<dbReference type="AlphaFoldDB" id="A0A4Q7KJZ0"/>
<name>A0A4Q7KJZ0_9PSEU</name>
<dbReference type="Gene3D" id="1.10.357.10">
    <property type="entry name" value="Tetracycline Repressor, domain 2"/>
    <property type="match status" value="1"/>
</dbReference>
<dbReference type="PRINTS" id="PR00455">
    <property type="entry name" value="HTHTETR"/>
</dbReference>
<proteinExistence type="predicted"/>
<feature type="domain" description="HTH tetR-type" evidence="3">
    <location>
        <begin position="4"/>
        <end position="64"/>
    </location>
</feature>
<comment type="caution">
    <text evidence="4">The sequence shown here is derived from an EMBL/GenBank/DDBJ whole genome shotgun (WGS) entry which is preliminary data.</text>
</comment>
<dbReference type="GO" id="GO:0000976">
    <property type="term" value="F:transcription cis-regulatory region binding"/>
    <property type="evidence" value="ECO:0007669"/>
    <property type="project" value="TreeGrafter"/>
</dbReference>
<gene>
    <name evidence="4" type="ORF">EV193_106103</name>
</gene>
<keyword evidence="5" id="KW-1185">Reference proteome</keyword>
<dbReference type="PROSITE" id="PS50977">
    <property type="entry name" value="HTH_TETR_2"/>
    <property type="match status" value="1"/>
</dbReference>
<feature type="DNA-binding region" description="H-T-H motif" evidence="2">
    <location>
        <begin position="27"/>
        <end position="46"/>
    </location>
</feature>
<dbReference type="InterPro" id="IPR001647">
    <property type="entry name" value="HTH_TetR"/>
</dbReference>
<reference evidence="4 5" key="1">
    <citation type="submission" date="2019-02" db="EMBL/GenBank/DDBJ databases">
        <title>Genomic Encyclopedia of Type Strains, Phase IV (KMG-IV): sequencing the most valuable type-strain genomes for metagenomic binning, comparative biology and taxonomic classification.</title>
        <authorList>
            <person name="Goeker M."/>
        </authorList>
    </citation>
    <scope>NUCLEOTIDE SEQUENCE [LARGE SCALE GENOMIC DNA]</scope>
    <source>
        <strain evidence="4 5">DSM 101727</strain>
    </source>
</reference>
<sequence length="189" mass="20646">MTREQRRSQLLATAAEIIRAEGTDALTLLRLAERAGVSRPVVYDHFETREGLLMALYRDYDDQIGRAIRQAPRDQPETLENVVTILSSAYVDGVLAAGPECEQVYAALSGSPQTRGFRQRSSDFYVEEFRAAIEPFVPLSPKSDLALLTGMFNVVEGLSRAAATGRISRAEAISVSTDIVLGALRGRAS</sequence>
<evidence type="ECO:0000256" key="1">
    <source>
        <dbReference type="ARBA" id="ARBA00023125"/>
    </source>
</evidence>
<dbReference type="InterPro" id="IPR009057">
    <property type="entry name" value="Homeodomain-like_sf"/>
</dbReference>
<dbReference type="PANTHER" id="PTHR30055">
    <property type="entry name" value="HTH-TYPE TRANSCRIPTIONAL REGULATOR RUTR"/>
    <property type="match status" value="1"/>
</dbReference>
<organism evidence="4 5">
    <name type="scientific">Herbihabitans rhizosphaerae</name>
    <dbReference type="NCBI Taxonomy" id="1872711"/>
    <lineage>
        <taxon>Bacteria</taxon>
        <taxon>Bacillati</taxon>
        <taxon>Actinomycetota</taxon>
        <taxon>Actinomycetes</taxon>
        <taxon>Pseudonocardiales</taxon>
        <taxon>Pseudonocardiaceae</taxon>
        <taxon>Herbihabitans</taxon>
    </lineage>
</organism>
<dbReference type="PANTHER" id="PTHR30055:SF223">
    <property type="entry name" value="HTH-TYPE TRANSCRIPTIONAL REGULATOR UIDR"/>
    <property type="match status" value="1"/>
</dbReference>
<dbReference type="Pfam" id="PF00440">
    <property type="entry name" value="TetR_N"/>
    <property type="match status" value="1"/>
</dbReference>
<keyword evidence="1 2" id="KW-0238">DNA-binding</keyword>
<evidence type="ECO:0000313" key="4">
    <source>
        <dbReference type="EMBL" id="RZS36869.1"/>
    </source>
</evidence>
<evidence type="ECO:0000313" key="5">
    <source>
        <dbReference type="Proteomes" id="UP000294257"/>
    </source>
</evidence>
<dbReference type="SUPFAM" id="SSF46689">
    <property type="entry name" value="Homeodomain-like"/>
    <property type="match status" value="1"/>
</dbReference>
<dbReference type="OrthoDB" id="70491at2"/>